<proteinExistence type="predicted"/>
<organism evidence="1 2">
    <name type="scientific">Syntrophomonas wolfei subsp. wolfei (strain DSM 2245B / Goettingen)</name>
    <dbReference type="NCBI Taxonomy" id="335541"/>
    <lineage>
        <taxon>Bacteria</taxon>
        <taxon>Bacillati</taxon>
        <taxon>Bacillota</taxon>
        <taxon>Clostridia</taxon>
        <taxon>Eubacteriales</taxon>
        <taxon>Syntrophomonadaceae</taxon>
        <taxon>Syntrophomonas</taxon>
    </lineage>
</organism>
<dbReference type="AlphaFoldDB" id="Q0B0T5"/>
<protein>
    <submittedName>
        <fullName evidence="1">Uncharacterized protein</fullName>
    </submittedName>
</protein>
<dbReference type="KEGG" id="swo:Swol_0061"/>
<dbReference type="HOGENOM" id="CLU_2720923_0_0_9"/>
<evidence type="ECO:0000313" key="1">
    <source>
        <dbReference type="EMBL" id="ABI67419.1"/>
    </source>
</evidence>
<dbReference type="EMBL" id="CP000448">
    <property type="protein sequence ID" value="ABI67419.1"/>
    <property type="molecule type" value="Genomic_DNA"/>
</dbReference>
<sequence length="72" mass="8767">MSSIKISRQDKNLMRKQLEEILSIQKDLDKKIDNYQQESVVEEYRGFWQELGQNNKDSIQRVSRYMVRKCNR</sequence>
<accession>Q0B0T5</accession>
<keyword evidence="2" id="KW-1185">Reference proteome</keyword>
<dbReference type="OrthoDB" id="2083978at2"/>
<name>Q0B0T5_SYNWW</name>
<dbReference type="Proteomes" id="UP000001968">
    <property type="component" value="Chromosome"/>
</dbReference>
<evidence type="ECO:0000313" key="2">
    <source>
        <dbReference type="Proteomes" id="UP000001968"/>
    </source>
</evidence>
<dbReference type="RefSeq" id="WP_011639530.1">
    <property type="nucleotide sequence ID" value="NC_008346.1"/>
</dbReference>
<reference evidence="2" key="1">
    <citation type="journal article" date="2010" name="Environ. Microbiol.">
        <title>The genome of Syntrophomonas wolfei: new insights into syntrophic metabolism and biohydrogen production.</title>
        <authorList>
            <person name="Sieber J.R."/>
            <person name="Sims D.R."/>
            <person name="Han C."/>
            <person name="Kim E."/>
            <person name="Lykidis A."/>
            <person name="Lapidus A.L."/>
            <person name="McDonnald E."/>
            <person name="Rohlin L."/>
            <person name="Culley D.E."/>
            <person name="Gunsalus R."/>
            <person name="McInerney M.J."/>
        </authorList>
    </citation>
    <scope>NUCLEOTIDE SEQUENCE [LARGE SCALE GENOMIC DNA]</scope>
    <source>
        <strain evidence="2">DSM 2245B / Goettingen</strain>
    </source>
</reference>
<gene>
    <name evidence="1" type="ordered locus">Swol_0061</name>
</gene>
<dbReference type="STRING" id="335541.Swol_0061"/>